<name>A0A6P3XAN0_DINQU</name>
<sequence>MVDPSKYNNSMYFYIPYIFEEFEEEIMNMAGKCMDIGCGPGYLTRYILLSALDPKAVVVSMDISENMIGHAKEYSDEERFRFKVLDIGTKHIPEKYFDEYDHAFSFHVLQWCPDIRQAFENIYRLLRSGGTILALMFDWVKPHKELKTLLKSIGFNVLHCSQRKRSITSEDAHKLPQMLLSFVTQFLGNMPQVLVEQFKDEFTEEYMRRRFYYRQTYKKGERILSDIDEILVVYTQKDNNNV</sequence>
<accession>A0A6P3XAN0</accession>
<dbReference type="GeneID" id="106744811"/>
<evidence type="ECO:0000313" key="2">
    <source>
        <dbReference type="Proteomes" id="UP000515204"/>
    </source>
</evidence>
<dbReference type="AlphaFoldDB" id="A0A6P3XAN0"/>
<dbReference type="InterPro" id="IPR013217">
    <property type="entry name" value="Methyltransf_12"/>
</dbReference>
<feature type="domain" description="Methyltransferase type 12" evidence="1">
    <location>
        <begin position="34"/>
        <end position="132"/>
    </location>
</feature>
<keyword evidence="2" id="KW-1185">Reference proteome</keyword>
<dbReference type="Proteomes" id="UP000515204">
    <property type="component" value="Unplaced"/>
</dbReference>
<protein>
    <submittedName>
        <fullName evidence="3">Juvenile hormone acid O-methyltransferase-like</fullName>
    </submittedName>
</protein>
<evidence type="ECO:0000259" key="1">
    <source>
        <dbReference type="Pfam" id="PF08242"/>
    </source>
</evidence>
<organism evidence="2 3">
    <name type="scientific">Dinoponera quadriceps</name>
    <name type="common">South American ant</name>
    <dbReference type="NCBI Taxonomy" id="609295"/>
    <lineage>
        <taxon>Eukaryota</taxon>
        <taxon>Metazoa</taxon>
        <taxon>Ecdysozoa</taxon>
        <taxon>Arthropoda</taxon>
        <taxon>Hexapoda</taxon>
        <taxon>Insecta</taxon>
        <taxon>Pterygota</taxon>
        <taxon>Neoptera</taxon>
        <taxon>Endopterygota</taxon>
        <taxon>Hymenoptera</taxon>
        <taxon>Apocrita</taxon>
        <taxon>Aculeata</taxon>
        <taxon>Formicoidea</taxon>
        <taxon>Formicidae</taxon>
        <taxon>Ponerinae</taxon>
        <taxon>Ponerini</taxon>
        <taxon>Dinoponera</taxon>
    </lineage>
</organism>
<dbReference type="InterPro" id="IPR029063">
    <property type="entry name" value="SAM-dependent_MTases_sf"/>
</dbReference>
<dbReference type="OrthoDB" id="8300214at2759"/>
<evidence type="ECO:0000313" key="3">
    <source>
        <dbReference type="RefSeq" id="XP_014475335.1"/>
    </source>
</evidence>
<reference evidence="3" key="1">
    <citation type="submission" date="2025-08" db="UniProtKB">
        <authorList>
            <consortium name="RefSeq"/>
        </authorList>
    </citation>
    <scope>IDENTIFICATION</scope>
</reference>
<dbReference type="Pfam" id="PF08242">
    <property type="entry name" value="Methyltransf_12"/>
    <property type="match status" value="1"/>
</dbReference>
<dbReference type="Gene3D" id="3.40.50.150">
    <property type="entry name" value="Vaccinia Virus protein VP39"/>
    <property type="match status" value="1"/>
</dbReference>
<gene>
    <name evidence="3" type="primary">LOC106744811</name>
</gene>
<dbReference type="PANTHER" id="PTHR43861">
    <property type="entry name" value="TRANS-ACONITATE 2-METHYLTRANSFERASE-RELATED"/>
    <property type="match status" value="1"/>
</dbReference>
<dbReference type="RefSeq" id="XP_014475335.1">
    <property type="nucleotide sequence ID" value="XM_014619849.1"/>
</dbReference>
<dbReference type="KEGG" id="dqu:106744811"/>
<proteinExistence type="predicted"/>
<dbReference type="SUPFAM" id="SSF53335">
    <property type="entry name" value="S-adenosyl-L-methionine-dependent methyltransferases"/>
    <property type="match status" value="1"/>
</dbReference>
<dbReference type="PANTHER" id="PTHR43861:SF1">
    <property type="entry name" value="TRANS-ACONITATE 2-METHYLTRANSFERASE"/>
    <property type="match status" value="1"/>
</dbReference>
<dbReference type="CDD" id="cd02440">
    <property type="entry name" value="AdoMet_MTases"/>
    <property type="match status" value="1"/>
</dbReference>